<gene>
    <name evidence="3" type="ORF">BU23DRAFT_653690</name>
</gene>
<sequence length="185" mass="19886">MMRVSTHWILAATPNLGASAPVANVVCDAGSDLAAHNISTITTIEHTGSLAGELKACIERVCSNGEDGDSSKFEQCESVTLALFSHDGPLPGIATCVDQLSRIADQCITNEGVVTGMITTDKAFFEIYKPAPELSSRQLSAEELKELEVDDEEDLTLDKVWDNEDLQDDEPEEDEEGEEAGEGPD</sequence>
<reference evidence="3" key="1">
    <citation type="journal article" date="2020" name="Stud. Mycol.">
        <title>101 Dothideomycetes genomes: a test case for predicting lifestyles and emergence of pathogens.</title>
        <authorList>
            <person name="Haridas S."/>
            <person name="Albert R."/>
            <person name="Binder M."/>
            <person name="Bloem J."/>
            <person name="Labutti K."/>
            <person name="Salamov A."/>
            <person name="Andreopoulos B."/>
            <person name="Baker S."/>
            <person name="Barry K."/>
            <person name="Bills G."/>
            <person name="Bluhm B."/>
            <person name="Cannon C."/>
            <person name="Castanera R."/>
            <person name="Culley D."/>
            <person name="Daum C."/>
            <person name="Ezra D."/>
            <person name="Gonzalez J."/>
            <person name="Henrissat B."/>
            <person name="Kuo A."/>
            <person name="Liang C."/>
            <person name="Lipzen A."/>
            <person name="Lutzoni F."/>
            <person name="Magnuson J."/>
            <person name="Mondo S."/>
            <person name="Nolan M."/>
            <person name="Ohm R."/>
            <person name="Pangilinan J."/>
            <person name="Park H.-J."/>
            <person name="Ramirez L."/>
            <person name="Alfaro M."/>
            <person name="Sun H."/>
            <person name="Tritt A."/>
            <person name="Yoshinaga Y."/>
            <person name="Zwiers L.-H."/>
            <person name="Turgeon B."/>
            <person name="Goodwin S."/>
            <person name="Spatafora J."/>
            <person name="Crous P."/>
            <person name="Grigoriev I."/>
        </authorList>
    </citation>
    <scope>NUCLEOTIDE SEQUENCE</scope>
    <source>
        <strain evidence="3">CBS 107.79</strain>
    </source>
</reference>
<evidence type="ECO:0000256" key="2">
    <source>
        <dbReference type="SAM" id="SignalP"/>
    </source>
</evidence>
<proteinExistence type="predicted"/>
<protein>
    <submittedName>
        <fullName evidence="3">Uncharacterized protein</fullName>
    </submittedName>
</protein>
<keyword evidence="2" id="KW-0732">Signal</keyword>
<accession>A0A6A5V7F0</accession>
<feature type="compositionally biased region" description="Acidic residues" evidence="1">
    <location>
        <begin position="163"/>
        <end position="185"/>
    </location>
</feature>
<feature type="signal peptide" evidence="2">
    <location>
        <begin position="1"/>
        <end position="19"/>
    </location>
</feature>
<keyword evidence="4" id="KW-1185">Reference proteome</keyword>
<feature type="region of interest" description="Disordered" evidence="1">
    <location>
        <begin position="147"/>
        <end position="185"/>
    </location>
</feature>
<evidence type="ECO:0000313" key="4">
    <source>
        <dbReference type="Proteomes" id="UP000800036"/>
    </source>
</evidence>
<evidence type="ECO:0000256" key="1">
    <source>
        <dbReference type="SAM" id="MobiDB-lite"/>
    </source>
</evidence>
<feature type="chain" id="PRO_5025366070" evidence="2">
    <location>
        <begin position="20"/>
        <end position="185"/>
    </location>
</feature>
<evidence type="ECO:0000313" key="3">
    <source>
        <dbReference type="EMBL" id="KAF1969237.1"/>
    </source>
</evidence>
<dbReference type="Proteomes" id="UP000800036">
    <property type="component" value="Unassembled WGS sequence"/>
</dbReference>
<name>A0A6A5V7F0_9PLEO</name>
<dbReference type="EMBL" id="ML976712">
    <property type="protein sequence ID" value="KAF1969237.1"/>
    <property type="molecule type" value="Genomic_DNA"/>
</dbReference>
<dbReference type="AlphaFoldDB" id="A0A6A5V7F0"/>
<organism evidence="3 4">
    <name type="scientific">Bimuria novae-zelandiae CBS 107.79</name>
    <dbReference type="NCBI Taxonomy" id="1447943"/>
    <lineage>
        <taxon>Eukaryota</taxon>
        <taxon>Fungi</taxon>
        <taxon>Dikarya</taxon>
        <taxon>Ascomycota</taxon>
        <taxon>Pezizomycotina</taxon>
        <taxon>Dothideomycetes</taxon>
        <taxon>Pleosporomycetidae</taxon>
        <taxon>Pleosporales</taxon>
        <taxon>Massarineae</taxon>
        <taxon>Didymosphaeriaceae</taxon>
        <taxon>Bimuria</taxon>
    </lineage>
</organism>